<evidence type="ECO:0000256" key="6">
    <source>
        <dbReference type="ARBA" id="ARBA00023136"/>
    </source>
</evidence>
<evidence type="ECO:0000256" key="1">
    <source>
        <dbReference type="ARBA" id="ARBA00007150"/>
    </source>
</evidence>
<proteinExistence type="inferred from homology"/>
<organism evidence="8 9">
    <name type="scientific">Capillimicrobium parvum</name>
    <dbReference type="NCBI Taxonomy" id="2884022"/>
    <lineage>
        <taxon>Bacteria</taxon>
        <taxon>Bacillati</taxon>
        <taxon>Actinomycetota</taxon>
        <taxon>Thermoleophilia</taxon>
        <taxon>Solirubrobacterales</taxon>
        <taxon>Capillimicrobiaceae</taxon>
        <taxon>Capillimicrobium</taxon>
    </lineage>
</organism>
<feature type="transmembrane region" description="Helical" evidence="7">
    <location>
        <begin position="79"/>
        <end position="97"/>
    </location>
</feature>
<gene>
    <name evidence="8" type="primary">lgt</name>
    <name evidence="8" type="ORF">DSM104329_04278</name>
</gene>
<reference evidence="8" key="1">
    <citation type="journal article" date="2022" name="Int. J. Syst. Evol. Microbiol.">
        <title>Pseudomonas aegrilactucae sp. nov. and Pseudomonas morbosilactucae sp. nov., pathogens causing bacterial rot of lettuce in Japan.</title>
        <authorList>
            <person name="Sawada H."/>
            <person name="Fujikawa T."/>
            <person name="Satou M."/>
        </authorList>
    </citation>
    <scope>NUCLEOTIDE SEQUENCE</scope>
    <source>
        <strain evidence="8">0166_1</strain>
    </source>
</reference>
<dbReference type="InterPro" id="IPR001640">
    <property type="entry name" value="Lgt"/>
</dbReference>
<feature type="transmembrane region" description="Helical" evidence="7">
    <location>
        <begin position="186"/>
        <end position="203"/>
    </location>
</feature>
<dbReference type="RefSeq" id="WP_259311899.1">
    <property type="nucleotide sequence ID" value="NZ_CP087164.1"/>
</dbReference>
<evidence type="ECO:0000256" key="4">
    <source>
        <dbReference type="ARBA" id="ARBA00022692"/>
    </source>
</evidence>
<dbReference type="GO" id="GO:0042158">
    <property type="term" value="P:lipoprotein biosynthetic process"/>
    <property type="evidence" value="ECO:0007669"/>
    <property type="project" value="InterPro"/>
</dbReference>
<feature type="transmembrane region" description="Helical" evidence="7">
    <location>
        <begin position="158"/>
        <end position="174"/>
    </location>
</feature>
<comment type="similarity">
    <text evidence="1">Belongs to the Lgt family.</text>
</comment>
<evidence type="ECO:0000256" key="3">
    <source>
        <dbReference type="ARBA" id="ARBA00022679"/>
    </source>
</evidence>
<keyword evidence="3 8" id="KW-0808">Transferase</keyword>
<dbReference type="Pfam" id="PF01790">
    <property type="entry name" value="LGT"/>
    <property type="match status" value="1"/>
</dbReference>
<protein>
    <submittedName>
        <fullName evidence="8">Phosphatidylglycerol--prolipoprotein diacylglyceryl transferase</fullName>
        <ecNumber evidence="8">2.5.1.145</ecNumber>
    </submittedName>
</protein>
<dbReference type="PANTHER" id="PTHR30589">
    <property type="entry name" value="PROLIPOPROTEIN DIACYLGLYCERYL TRANSFERASE"/>
    <property type="match status" value="1"/>
</dbReference>
<name>A0A9E7C2P5_9ACTN</name>
<dbReference type="AlphaFoldDB" id="A0A9E7C2P5"/>
<dbReference type="GO" id="GO:0005886">
    <property type="term" value="C:plasma membrane"/>
    <property type="evidence" value="ECO:0007669"/>
    <property type="project" value="InterPro"/>
</dbReference>
<dbReference type="PANTHER" id="PTHR30589:SF0">
    <property type="entry name" value="PHOSPHATIDYLGLYCEROL--PROLIPOPROTEIN DIACYLGLYCERYL TRANSFERASE"/>
    <property type="match status" value="1"/>
</dbReference>
<feature type="transmembrane region" description="Helical" evidence="7">
    <location>
        <begin position="104"/>
        <end position="123"/>
    </location>
</feature>
<evidence type="ECO:0000313" key="9">
    <source>
        <dbReference type="Proteomes" id="UP001162834"/>
    </source>
</evidence>
<keyword evidence="2" id="KW-1003">Cell membrane</keyword>
<dbReference type="EMBL" id="CP087164">
    <property type="protein sequence ID" value="UGS37857.1"/>
    <property type="molecule type" value="Genomic_DNA"/>
</dbReference>
<dbReference type="EC" id="2.5.1.145" evidence="8"/>
<dbReference type="Proteomes" id="UP001162834">
    <property type="component" value="Chromosome"/>
</dbReference>
<dbReference type="GO" id="GO:0008961">
    <property type="term" value="F:phosphatidylglycerol-prolipoprotein diacylglyceryl transferase activity"/>
    <property type="evidence" value="ECO:0007669"/>
    <property type="project" value="UniProtKB-EC"/>
</dbReference>
<evidence type="ECO:0000256" key="7">
    <source>
        <dbReference type="SAM" id="Phobius"/>
    </source>
</evidence>
<keyword evidence="4 7" id="KW-0812">Transmembrane</keyword>
<accession>A0A9E7C2P5</accession>
<keyword evidence="6 7" id="KW-0472">Membrane</keyword>
<keyword evidence="5 7" id="KW-1133">Transmembrane helix</keyword>
<feature type="transmembrane region" description="Helical" evidence="7">
    <location>
        <begin position="39"/>
        <end position="59"/>
    </location>
</feature>
<evidence type="ECO:0000256" key="2">
    <source>
        <dbReference type="ARBA" id="ARBA00022475"/>
    </source>
</evidence>
<evidence type="ECO:0000256" key="5">
    <source>
        <dbReference type="ARBA" id="ARBA00022989"/>
    </source>
</evidence>
<dbReference type="KEGG" id="sbae:DSM104329_04278"/>
<evidence type="ECO:0000313" key="8">
    <source>
        <dbReference type="EMBL" id="UGS37857.1"/>
    </source>
</evidence>
<sequence length="255" mass="27400">MLPEIGPVKTFGVMFALAFVACGLMAWRRFKELGKPTDWAYEVVFAALIGGLVGARAYYLIQHPSELGFSGIFGGSGLVFYGGAVGGAAGVLIWAWWRGMLNGYLLDMGGIGLAIGYSIGRIGCQLSGDGDYGTASSLPWAMAYPDGTVPTTQEVHPTPVYETLAMGLVAWLLWRWRDRFQPGTVFALYLIFAGIERFLVEFIRRNSDAALGLTAAQFESIAFFLLGGIILAIIGRRHGGVMRGDTRPGAAQTAS</sequence>
<feature type="transmembrane region" description="Helical" evidence="7">
    <location>
        <begin position="209"/>
        <end position="234"/>
    </location>
</feature>
<keyword evidence="9" id="KW-1185">Reference proteome</keyword>
<feature type="transmembrane region" description="Helical" evidence="7">
    <location>
        <begin position="6"/>
        <end position="27"/>
    </location>
</feature>